<organism evidence="1 2">
    <name type="scientific">Daphnia magna</name>
    <dbReference type="NCBI Taxonomy" id="35525"/>
    <lineage>
        <taxon>Eukaryota</taxon>
        <taxon>Metazoa</taxon>
        <taxon>Ecdysozoa</taxon>
        <taxon>Arthropoda</taxon>
        <taxon>Crustacea</taxon>
        <taxon>Branchiopoda</taxon>
        <taxon>Diplostraca</taxon>
        <taxon>Cladocera</taxon>
        <taxon>Anomopoda</taxon>
        <taxon>Daphniidae</taxon>
        <taxon>Daphnia</taxon>
    </lineage>
</organism>
<dbReference type="EMBL" id="LRGB01001581">
    <property type="protein sequence ID" value="KZS11360.1"/>
    <property type="molecule type" value="Genomic_DNA"/>
</dbReference>
<accession>A0A164UHD8</accession>
<dbReference type="AlphaFoldDB" id="A0A164UHD8"/>
<proteinExistence type="predicted"/>
<keyword evidence="2" id="KW-1185">Reference proteome</keyword>
<evidence type="ECO:0000313" key="2">
    <source>
        <dbReference type="Proteomes" id="UP000076858"/>
    </source>
</evidence>
<reference evidence="1 2" key="1">
    <citation type="submission" date="2016-03" db="EMBL/GenBank/DDBJ databases">
        <title>EvidentialGene: Evidence-directed Construction of Genes on Genomes.</title>
        <authorList>
            <person name="Gilbert D.G."/>
            <person name="Choi J.-H."/>
            <person name="Mockaitis K."/>
            <person name="Colbourne J."/>
            <person name="Pfrender M."/>
        </authorList>
    </citation>
    <scope>NUCLEOTIDE SEQUENCE [LARGE SCALE GENOMIC DNA]</scope>
    <source>
        <strain evidence="1 2">Xinb3</strain>
        <tissue evidence="1">Complete organism</tissue>
    </source>
</reference>
<protein>
    <submittedName>
        <fullName evidence="1">Uncharacterized protein</fullName>
    </submittedName>
</protein>
<sequence>MEGKHCKRSMANKKFSYRNPLRLFQQTRILNIEGTKSAKTCEWCTVRLGRLQLSDWVIIYWQNIGNEDCSCCTCCITSWSHEEFLTLLQLIAWFIQSYDCTVVMLG</sequence>
<gene>
    <name evidence="1" type="ORF">APZ42_024174</name>
</gene>
<name>A0A164UHD8_9CRUS</name>
<dbReference type="Proteomes" id="UP000076858">
    <property type="component" value="Unassembled WGS sequence"/>
</dbReference>
<comment type="caution">
    <text evidence="1">The sequence shown here is derived from an EMBL/GenBank/DDBJ whole genome shotgun (WGS) entry which is preliminary data.</text>
</comment>
<evidence type="ECO:0000313" key="1">
    <source>
        <dbReference type="EMBL" id="KZS11360.1"/>
    </source>
</evidence>